<evidence type="ECO:0000313" key="3">
    <source>
        <dbReference type="Proteomes" id="UP000655016"/>
    </source>
</evidence>
<gene>
    <name evidence="2" type="ORF">GCM10011518_42110</name>
</gene>
<comment type="caution">
    <text evidence="2">The sequence shown here is derived from an EMBL/GenBank/DDBJ whole genome shotgun (WGS) entry which is preliminary data.</text>
</comment>
<protein>
    <submittedName>
        <fullName evidence="2">Uncharacterized protein</fullName>
    </submittedName>
</protein>
<dbReference type="Proteomes" id="UP000655016">
    <property type="component" value="Unassembled WGS sequence"/>
</dbReference>
<feature type="compositionally biased region" description="Acidic residues" evidence="1">
    <location>
        <begin position="57"/>
        <end position="108"/>
    </location>
</feature>
<sequence>MKTYYNDYDNHRDTNPETNNGSDYQPSVGDENNPEELLLASDNNYTDSEFSNAIESENQDDLQQDFDDSLEEDDFDESDPEDEEDYDENDYEELDDDPDEEIEPETFADDSQKID</sequence>
<feature type="compositionally biased region" description="Polar residues" evidence="1">
    <location>
        <begin position="41"/>
        <end position="56"/>
    </location>
</feature>
<dbReference type="EMBL" id="BMKP01000013">
    <property type="protein sequence ID" value="GGF28369.1"/>
    <property type="molecule type" value="Genomic_DNA"/>
</dbReference>
<feature type="region of interest" description="Disordered" evidence="1">
    <location>
        <begin position="1"/>
        <end position="115"/>
    </location>
</feature>
<evidence type="ECO:0000256" key="1">
    <source>
        <dbReference type="SAM" id="MobiDB-lite"/>
    </source>
</evidence>
<dbReference type="RefSeq" id="WP_163396422.1">
    <property type="nucleotide sequence ID" value="NZ_BMKP01000013.1"/>
</dbReference>
<feature type="compositionally biased region" description="Polar residues" evidence="1">
    <location>
        <begin position="16"/>
        <end position="25"/>
    </location>
</feature>
<proteinExistence type="predicted"/>
<reference evidence="3" key="1">
    <citation type="journal article" date="2019" name="Int. J. Syst. Evol. Microbiol.">
        <title>The Global Catalogue of Microorganisms (GCM) 10K type strain sequencing project: providing services to taxonomists for standard genome sequencing and annotation.</title>
        <authorList>
            <consortium name="The Broad Institute Genomics Platform"/>
            <consortium name="The Broad Institute Genome Sequencing Center for Infectious Disease"/>
            <person name="Wu L."/>
            <person name="Ma J."/>
        </authorList>
    </citation>
    <scope>NUCLEOTIDE SEQUENCE [LARGE SCALE GENOMIC DNA]</scope>
    <source>
        <strain evidence="3">CGMCC 1.16060</strain>
    </source>
</reference>
<organism evidence="2 3">
    <name type="scientific">Flavobacterium limi</name>
    <dbReference type="NCBI Taxonomy" id="2045105"/>
    <lineage>
        <taxon>Bacteria</taxon>
        <taxon>Pseudomonadati</taxon>
        <taxon>Bacteroidota</taxon>
        <taxon>Flavobacteriia</taxon>
        <taxon>Flavobacteriales</taxon>
        <taxon>Flavobacteriaceae</taxon>
        <taxon>Flavobacterium</taxon>
    </lineage>
</organism>
<accession>A0ABQ1UVU7</accession>
<keyword evidence="3" id="KW-1185">Reference proteome</keyword>
<evidence type="ECO:0000313" key="2">
    <source>
        <dbReference type="EMBL" id="GGF28369.1"/>
    </source>
</evidence>
<name>A0ABQ1UVU7_9FLAO</name>